<feature type="transmembrane region" description="Helical" evidence="10">
    <location>
        <begin position="291"/>
        <end position="311"/>
    </location>
</feature>
<dbReference type="Pfam" id="PF00999">
    <property type="entry name" value="Na_H_Exchanger"/>
    <property type="match status" value="1"/>
</dbReference>
<keyword evidence="3" id="KW-1003">Cell membrane</keyword>
<feature type="transmembrane region" description="Helical" evidence="10">
    <location>
        <begin position="516"/>
        <end position="539"/>
    </location>
</feature>
<dbReference type="Proteomes" id="UP001189429">
    <property type="component" value="Unassembled WGS sequence"/>
</dbReference>
<organism evidence="12 13">
    <name type="scientific">Prorocentrum cordatum</name>
    <dbReference type="NCBI Taxonomy" id="2364126"/>
    <lineage>
        <taxon>Eukaryota</taxon>
        <taxon>Sar</taxon>
        <taxon>Alveolata</taxon>
        <taxon>Dinophyceae</taxon>
        <taxon>Prorocentrales</taxon>
        <taxon>Prorocentraceae</taxon>
        <taxon>Prorocentrum</taxon>
    </lineage>
</organism>
<keyword evidence="13" id="KW-1185">Reference proteome</keyword>
<evidence type="ECO:0000256" key="2">
    <source>
        <dbReference type="ARBA" id="ARBA00022448"/>
    </source>
</evidence>
<evidence type="ECO:0000256" key="7">
    <source>
        <dbReference type="ARBA" id="ARBA00023065"/>
    </source>
</evidence>
<evidence type="ECO:0000259" key="11">
    <source>
        <dbReference type="Pfam" id="PF00999"/>
    </source>
</evidence>
<feature type="transmembrane region" description="Helical" evidence="10">
    <location>
        <begin position="546"/>
        <end position="569"/>
    </location>
</feature>
<keyword evidence="4 10" id="KW-0812">Transmembrane</keyword>
<keyword evidence="5 10" id="KW-1133">Transmembrane helix</keyword>
<proteinExistence type="predicted"/>
<feature type="transmembrane region" description="Helical" evidence="10">
    <location>
        <begin position="631"/>
        <end position="652"/>
    </location>
</feature>
<keyword evidence="8 10" id="KW-0472">Membrane</keyword>
<feature type="transmembrane region" description="Helical" evidence="10">
    <location>
        <begin position="392"/>
        <end position="413"/>
    </location>
</feature>
<evidence type="ECO:0000256" key="10">
    <source>
        <dbReference type="SAM" id="Phobius"/>
    </source>
</evidence>
<feature type="transmembrane region" description="Helical" evidence="10">
    <location>
        <begin position="463"/>
        <end position="496"/>
    </location>
</feature>
<protein>
    <recommendedName>
        <fullName evidence="11">Cation/H+ exchanger transmembrane domain-containing protein</fullName>
    </recommendedName>
</protein>
<sequence length="711" mass="76359">MAGEQLAPRPGVGSGMLGTGARASHVGVGGGAEDWQTAIGRAVWPNFVKAANGSALAEAALVIAVSGHLAKGESDLLLYSLPASSPSLQGFAADSVSADDARLSAGELSAVGSVDPLPGLANNYMTNPAEMPTARQLVEAWLAARGLRWQPVQFALSSIPTTVPGEHRIALMRRLSNGEMTTRRMAPASVRFLLDSLLVARQLSYSWRCTSAALKPAYERTLAALRRLRNLRSVVEVRTDHVYREFNSSVCNLVLDRVEANAPPDAAGRHASVNWTPFRHSRYVSQADFDFGVATFLNLGLLPVIMFNLGWQLDRAHFMSEFWHVSNFAVLGTILTVTFIATISYYLGQAGLHSIDSWRANVAFACLISALDPMATISTFNKLGLKERQPLLHTLVLGEAAINDAVAITLFTLTTNGHERSGDTWMPLLIITLFGSIALGCALSCLLIFMMGCFNMHGRERPLMLCFLGSAFLVFSIAESYLMSGIIANMVAGIVFRRYGSRLLTEHGECSTTGMFALFGSLAESLVFALVGAIASLLAGAEGLVFGVWATILCFAARGLAVPACAAVSNISKSIAGHFEERSPQNVITWKHQLAMWNSGLRGSVSLFLALELNPAWCGTSGKLVIVEGTFLVIVVVLILEGISTEWLLGFLGMVHNTREGGGAELQQPAVVGGGQWGTQWTTLVVDFFEPIVLGDKDELEVRVKNGALED</sequence>
<evidence type="ECO:0000256" key="5">
    <source>
        <dbReference type="ARBA" id="ARBA00022989"/>
    </source>
</evidence>
<dbReference type="InterPro" id="IPR006153">
    <property type="entry name" value="Cation/H_exchanger_TM"/>
</dbReference>
<evidence type="ECO:0000256" key="1">
    <source>
        <dbReference type="ARBA" id="ARBA00004651"/>
    </source>
</evidence>
<feature type="domain" description="Cation/H+ exchanger transmembrane" evidence="11">
    <location>
        <begin position="292"/>
        <end position="649"/>
    </location>
</feature>
<feature type="transmembrane region" description="Helical" evidence="10">
    <location>
        <begin position="323"/>
        <end position="348"/>
    </location>
</feature>
<reference evidence="12" key="1">
    <citation type="submission" date="2023-10" db="EMBL/GenBank/DDBJ databases">
        <authorList>
            <person name="Chen Y."/>
            <person name="Shah S."/>
            <person name="Dougan E. K."/>
            <person name="Thang M."/>
            <person name="Chan C."/>
        </authorList>
    </citation>
    <scope>NUCLEOTIDE SEQUENCE [LARGE SCALE GENOMIC DNA]</scope>
</reference>
<gene>
    <name evidence="12" type="ORF">PCOR1329_LOCUS70826</name>
</gene>
<keyword evidence="2" id="KW-0813">Transport</keyword>
<evidence type="ECO:0000256" key="6">
    <source>
        <dbReference type="ARBA" id="ARBA00023053"/>
    </source>
</evidence>
<evidence type="ECO:0000256" key="3">
    <source>
        <dbReference type="ARBA" id="ARBA00022475"/>
    </source>
</evidence>
<name>A0ABN9WV46_9DINO</name>
<dbReference type="EMBL" id="CAUYUJ010019381">
    <property type="protein sequence ID" value="CAK0890711.1"/>
    <property type="molecule type" value="Genomic_DNA"/>
</dbReference>
<dbReference type="PANTHER" id="PTHR10110:SF86">
    <property type="entry name" value="SODIUM_HYDROGEN EXCHANGER 7"/>
    <property type="match status" value="1"/>
</dbReference>
<keyword evidence="7" id="KW-0406">Ion transport</keyword>
<dbReference type="Gene3D" id="6.10.140.1330">
    <property type="match status" value="1"/>
</dbReference>
<evidence type="ECO:0000256" key="9">
    <source>
        <dbReference type="ARBA" id="ARBA00023201"/>
    </source>
</evidence>
<dbReference type="PANTHER" id="PTHR10110">
    <property type="entry name" value="SODIUM/HYDROGEN EXCHANGER"/>
    <property type="match status" value="1"/>
</dbReference>
<evidence type="ECO:0000313" key="12">
    <source>
        <dbReference type="EMBL" id="CAK0890711.1"/>
    </source>
</evidence>
<accession>A0ABN9WV46</accession>
<keyword evidence="9" id="KW-0739">Sodium transport</keyword>
<comment type="caution">
    <text evidence="12">The sequence shown here is derived from an EMBL/GenBank/DDBJ whole genome shotgun (WGS) entry which is preliminary data.</text>
</comment>
<feature type="transmembrane region" description="Helical" evidence="10">
    <location>
        <begin position="360"/>
        <end position="380"/>
    </location>
</feature>
<dbReference type="InterPro" id="IPR018422">
    <property type="entry name" value="Cation/H_exchanger_CPA1"/>
</dbReference>
<evidence type="ECO:0000256" key="8">
    <source>
        <dbReference type="ARBA" id="ARBA00023136"/>
    </source>
</evidence>
<evidence type="ECO:0000256" key="4">
    <source>
        <dbReference type="ARBA" id="ARBA00022692"/>
    </source>
</evidence>
<comment type="subcellular location">
    <subcellularLocation>
        <location evidence="1">Cell membrane</location>
        <topology evidence="1">Multi-pass membrane protein</topology>
    </subcellularLocation>
</comment>
<feature type="transmembrane region" description="Helical" evidence="10">
    <location>
        <begin position="425"/>
        <end position="451"/>
    </location>
</feature>
<keyword evidence="6" id="KW-0915">Sodium</keyword>
<evidence type="ECO:0000313" key="13">
    <source>
        <dbReference type="Proteomes" id="UP001189429"/>
    </source>
</evidence>